<dbReference type="PRINTS" id="PR00120">
    <property type="entry name" value="HATPASE"/>
</dbReference>
<dbReference type="SFLD" id="SFLDF00027">
    <property type="entry name" value="p-type_atpase"/>
    <property type="match status" value="1"/>
</dbReference>
<dbReference type="InterPro" id="IPR059000">
    <property type="entry name" value="ATPase_P-type_domA"/>
</dbReference>
<feature type="transmembrane region" description="Helical" evidence="7">
    <location>
        <begin position="256"/>
        <end position="274"/>
    </location>
</feature>
<reference evidence="10" key="1">
    <citation type="journal article" date="2008" name="J. Bacteriol.">
        <title>Genome sequence of the fish pathogen Renibacterium salmoninarum suggests reductive evolution away from an environmental Arthrobacter ancestor.</title>
        <authorList>
            <person name="Wiens G.D."/>
            <person name="Rockey D.D."/>
            <person name="Wu Z."/>
            <person name="Chang J."/>
            <person name="Levy R."/>
            <person name="Crane S."/>
            <person name="Chen D.S."/>
            <person name="Capri G.R."/>
            <person name="Burnett J.R."/>
            <person name="Sudheesh P.S."/>
            <person name="Schipma M.J."/>
            <person name="Burd H."/>
            <person name="Bhattacharyya A."/>
            <person name="Rhodes L.D."/>
            <person name="Kaul R."/>
            <person name="Strom M.S."/>
        </authorList>
    </citation>
    <scope>NUCLEOTIDE SEQUENCE [LARGE SCALE GENOMIC DNA]</scope>
    <source>
        <strain evidence="10">ATCC 33209 / DSM 20767 / JCM 11484 / NBRC 15589 / NCIMB 2235</strain>
    </source>
</reference>
<dbReference type="InterPro" id="IPR036412">
    <property type="entry name" value="HAD-like_sf"/>
</dbReference>
<dbReference type="InterPro" id="IPR044492">
    <property type="entry name" value="P_typ_ATPase_HD_dom"/>
</dbReference>
<dbReference type="eggNOG" id="COG0474">
    <property type="taxonomic scope" value="Bacteria"/>
</dbReference>
<dbReference type="Gene3D" id="2.70.150.10">
    <property type="entry name" value="Calcium-transporting ATPase, cytoplasmic transduction domain A"/>
    <property type="match status" value="1"/>
</dbReference>
<name>A9WRB1_RENSM</name>
<dbReference type="SFLD" id="SFLDS00003">
    <property type="entry name" value="Haloacid_Dehalogenase"/>
    <property type="match status" value="1"/>
</dbReference>
<dbReference type="PRINTS" id="PR00119">
    <property type="entry name" value="CATATPASE"/>
</dbReference>
<comment type="subcellular location">
    <subcellularLocation>
        <location evidence="1">Cell membrane</location>
        <topology evidence="1">Multi-pass membrane protein</topology>
    </subcellularLocation>
</comment>
<dbReference type="KEGG" id="rsa:RSal33209_2394"/>
<protein>
    <submittedName>
        <fullName evidence="9">Cation-transporting ATPase</fullName>
        <ecNumber evidence="9">3.6.3.-</ecNumber>
    </submittedName>
</protein>
<evidence type="ECO:0000256" key="2">
    <source>
        <dbReference type="ARBA" id="ARBA00022692"/>
    </source>
</evidence>
<dbReference type="Pfam" id="PF00122">
    <property type="entry name" value="E1-E2_ATPase"/>
    <property type="match status" value="1"/>
</dbReference>
<feature type="transmembrane region" description="Helical" evidence="7">
    <location>
        <begin position="758"/>
        <end position="776"/>
    </location>
</feature>
<feature type="region of interest" description="Disordered" evidence="6">
    <location>
        <begin position="1"/>
        <end position="20"/>
    </location>
</feature>
<dbReference type="InterPro" id="IPR023298">
    <property type="entry name" value="ATPase_P-typ_TM_dom_sf"/>
</dbReference>
<dbReference type="EC" id="3.6.3.-" evidence="9"/>
<dbReference type="InterPro" id="IPR001757">
    <property type="entry name" value="P_typ_ATPase"/>
</dbReference>
<gene>
    <name evidence="9" type="ordered locus">RSal33209_2394</name>
</gene>
<keyword evidence="5 7" id="KW-0472">Membrane</keyword>
<evidence type="ECO:0000256" key="6">
    <source>
        <dbReference type="SAM" id="MobiDB-lite"/>
    </source>
</evidence>
<dbReference type="GO" id="GO:0016887">
    <property type="term" value="F:ATP hydrolysis activity"/>
    <property type="evidence" value="ECO:0007669"/>
    <property type="project" value="InterPro"/>
</dbReference>
<dbReference type="InterPro" id="IPR018303">
    <property type="entry name" value="ATPase_P-typ_P_site"/>
</dbReference>
<feature type="transmembrane region" description="Helical" evidence="7">
    <location>
        <begin position="294"/>
        <end position="323"/>
    </location>
</feature>
<dbReference type="PROSITE" id="PS00154">
    <property type="entry name" value="ATPASE_E1_E2"/>
    <property type="match status" value="1"/>
</dbReference>
<evidence type="ECO:0000313" key="9">
    <source>
        <dbReference type="EMBL" id="ABY24120.1"/>
    </source>
</evidence>
<evidence type="ECO:0000256" key="5">
    <source>
        <dbReference type="ARBA" id="ARBA00023136"/>
    </source>
</evidence>
<dbReference type="SFLD" id="SFLDG00002">
    <property type="entry name" value="C1.7:_P-type_atpase_like"/>
    <property type="match status" value="1"/>
</dbReference>
<feature type="transmembrane region" description="Helical" evidence="7">
    <location>
        <begin position="85"/>
        <end position="103"/>
    </location>
</feature>
<feature type="transmembrane region" description="Helical" evidence="7">
    <location>
        <begin position="683"/>
        <end position="704"/>
    </location>
</feature>
<dbReference type="Proteomes" id="UP000002007">
    <property type="component" value="Chromosome"/>
</dbReference>
<dbReference type="InterPro" id="IPR023299">
    <property type="entry name" value="ATPase_P-typ_cyto_dom_N"/>
</dbReference>
<evidence type="ECO:0000259" key="8">
    <source>
        <dbReference type="Pfam" id="PF00122"/>
    </source>
</evidence>
<dbReference type="SUPFAM" id="SSF81665">
    <property type="entry name" value="Calcium ATPase, transmembrane domain M"/>
    <property type="match status" value="1"/>
</dbReference>
<evidence type="ECO:0000256" key="3">
    <source>
        <dbReference type="ARBA" id="ARBA00022967"/>
    </source>
</evidence>
<dbReference type="Gene3D" id="1.20.1110.10">
    <property type="entry name" value="Calcium-transporting ATPase, transmembrane domain"/>
    <property type="match status" value="1"/>
</dbReference>
<keyword evidence="9" id="KW-0378">Hydrolase</keyword>
<feature type="transmembrane region" description="Helical" evidence="7">
    <location>
        <begin position="783"/>
        <end position="802"/>
    </location>
</feature>
<dbReference type="InterPro" id="IPR023214">
    <property type="entry name" value="HAD_sf"/>
</dbReference>
<organism evidence="9 10">
    <name type="scientific">Renibacterium salmoninarum (strain ATCC 33209 / DSM 20767 / JCM 11484 / NBRC 15589 / NCIMB 2235)</name>
    <dbReference type="NCBI Taxonomy" id="288705"/>
    <lineage>
        <taxon>Bacteria</taxon>
        <taxon>Bacillati</taxon>
        <taxon>Actinomycetota</taxon>
        <taxon>Actinomycetes</taxon>
        <taxon>Micrococcales</taxon>
        <taxon>Micrococcaceae</taxon>
        <taxon>Renibacterium</taxon>
    </lineage>
</organism>
<evidence type="ECO:0000256" key="4">
    <source>
        <dbReference type="ARBA" id="ARBA00022989"/>
    </source>
</evidence>
<keyword evidence="10" id="KW-1185">Reference proteome</keyword>
<dbReference type="GO" id="GO:0005886">
    <property type="term" value="C:plasma membrane"/>
    <property type="evidence" value="ECO:0007669"/>
    <property type="project" value="UniProtKB-SubCell"/>
</dbReference>
<dbReference type="EMBL" id="CP000910">
    <property type="protein sequence ID" value="ABY24120.1"/>
    <property type="molecule type" value="Genomic_DNA"/>
</dbReference>
<feature type="transmembrane region" description="Helical" evidence="7">
    <location>
        <begin position="652"/>
        <end position="677"/>
    </location>
</feature>
<dbReference type="Gene3D" id="3.40.50.1000">
    <property type="entry name" value="HAD superfamily/HAD-like"/>
    <property type="match status" value="1"/>
</dbReference>
<dbReference type="STRING" id="288705.RSal33209_2394"/>
<dbReference type="InterPro" id="IPR008250">
    <property type="entry name" value="ATPase_P-typ_transduc_dom_A_sf"/>
</dbReference>
<feature type="transmembrane region" description="Helical" evidence="7">
    <location>
        <begin position="814"/>
        <end position="837"/>
    </location>
</feature>
<feature type="transmembrane region" description="Helical" evidence="7">
    <location>
        <begin position="109"/>
        <end position="127"/>
    </location>
</feature>
<evidence type="ECO:0000313" key="10">
    <source>
        <dbReference type="Proteomes" id="UP000002007"/>
    </source>
</evidence>
<dbReference type="HOGENOM" id="CLU_002360_5_1_11"/>
<dbReference type="PANTHER" id="PTHR42861">
    <property type="entry name" value="CALCIUM-TRANSPORTING ATPASE"/>
    <property type="match status" value="1"/>
</dbReference>
<accession>A9WRB1</accession>
<keyword evidence="2 7" id="KW-0812">Transmembrane</keyword>
<feature type="domain" description="P-type ATPase A" evidence="8">
    <location>
        <begin position="139"/>
        <end position="238"/>
    </location>
</feature>
<dbReference type="NCBIfam" id="TIGR01494">
    <property type="entry name" value="ATPase_P-type"/>
    <property type="match status" value="2"/>
</dbReference>
<dbReference type="Gene3D" id="3.40.1110.10">
    <property type="entry name" value="Calcium-transporting ATPase, cytoplasmic domain N"/>
    <property type="match status" value="1"/>
</dbReference>
<proteinExistence type="predicted"/>
<dbReference type="AlphaFoldDB" id="A9WRB1"/>
<keyword evidence="4 7" id="KW-1133">Transmembrane helix</keyword>
<dbReference type="SUPFAM" id="SSF56784">
    <property type="entry name" value="HAD-like"/>
    <property type="match status" value="1"/>
</dbReference>
<keyword evidence="3" id="KW-1278">Translocase</keyword>
<evidence type="ECO:0000256" key="1">
    <source>
        <dbReference type="ARBA" id="ARBA00004651"/>
    </source>
</evidence>
<dbReference type="SUPFAM" id="SSF81653">
    <property type="entry name" value="Calcium ATPase, transduction domain A"/>
    <property type="match status" value="1"/>
</dbReference>
<dbReference type="Pfam" id="PF00702">
    <property type="entry name" value="Hydrolase"/>
    <property type="match status" value="1"/>
</dbReference>
<dbReference type="GO" id="GO:0005524">
    <property type="term" value="F:ATP binding"/>
    <property type="evidence" value="ECO:0007669"/>
    <property type="project" value="InterPro"/>
</dbReference>
<evidence type="ECO:0000256" key="7">
    <source>
        <dbReference type="SAM" id="Phobius"/>
    </source>
</evidence>
<sequence length="847" mass="90648">MVNTMSSATRIKPSPTKTSHADAKQQAHLEALISAKTQLAAVDDAKLASSGLDEKQVSERAALGLDNAVPNDSSRTIGQILRSNLLTLFNIVLGVCLIIILIVGNWRDALFGFIVIANAAIGVVQEYRAKRTLDKLAVLNAPKARTLRSGTVQDIQVESVVYDDVLVLRAGDQIPADAVVLKVEGLEVDESLLTGESDPIDKAVGDEVLSGSAVVAGSGTARVSRVGRESFASKLTAEAKRFSMVNSEIRNSINKIVLYITWALIPIILIVINGQMQAKGGWEHALESGAWKDAVVSAVAAIVAMIPEGLVLLTSISFGLAAVTLARRQVLVQELPAVEGLARVDMVCLDKTGTLTEGEIVFDADQELKETVGWDQVLAWIGADENANATAACLAAKYSQLPKSKAAANVPFNSARKWSSVSLTNDGDASDAPTGGWVFGAPEMVLSADVEAHREALERAGELAEQGLRALVLARAENVVETDVLPADLVPVSILTFREKVRPDAAETLAYFREQGVDLRVISGDNPRTVAAVAREVGFQNVGQGYDARNLPEDLDELGTVLEKEQVLGRVTPEQKKSIVLALQKRGHVVAMTGDGVNDALALKNADIGIAMGSGAAATKAVSRLVLLDGQFSRMPGVVAEGRRVIANVERVANLFLTKTAQAIIISLVIGVLLWQYPFIPRQLSITSALTIGIPAFFLALLPNKRRYQPGFLRRVLSFSVPVGAVIALCIVGVYSFARAYPDLTLNAADQLKDSQTASTMTILLLSLWVLAVLARPFDRWRAMVVIGILVLLILVFIVPFSRSFFELAAPSGSVLAVTIGVVFLGCVAIEILYRILKRRGAVSERE</sequence>
<feature type="transmembrane region" description="Helical" evidence="7">
    <location>
        <begin position="716"/>
        <end position="738"/>
    </location>
</feature>